<accession>A0A3N0DQH9</accession>
<name>A0A3N0DQH9_SINP1</name>
<reference evidence="1 2" key="1">
    <citation type="submission" date="2018-10" db="EMBL/GenBank/DDBJ databases">
        <title>Sinomicrobium pectinilyticum sp. nov., a pectinase-producing bacterium isolated from alkaline and saline soil, and emended description of the genus Sinomicrobium.</title>
        <authorList>
            <person name="Cheng B."/>
            <person name="Li C."/>
            <person name="Lai Q."/>
            <person name="Du M."/>
            <person name="Shao Z."/>
            <person name="Xu P."/>
            <person name="Yang C."/>
        </authorList>
    </citation>
    <scope>NUCLEOTIDE SEQUENCE [LARGE SCALE GENOMIC DNA]</scope>
    <source>
        <strain evidence="1 2">5DNS001</strain>
    </source>
</reference>
<dbReference type="Proteomes" id="UP000267469">
    <property type="component" value="Unassembled WGS sequence"/>
</dbReference>
<dbReference type="AlphaFoldDB" id="A0A3N0DQH9"/>
<proteinExistence type="predicted"/>
<evidence type="ECO:0000313" key="1">
    <source>
        <dbReference type="EMBL" id="RNL77898.1"/>
    </source>
</evidence>
<keyword evidence="2" id="KW-1185">Reference proteome</keyword>
<gene>
    <name evidence="1" type="ORF">ED312_20575</name>
</gene>
<protein>
    <submittedName>
        <fullName evidence="1">Uncharacterized protein</fullName>
    </submittedName>
</protein>
<evidence type="ECO:0000313" key="2">
    <source>
        <dbReference type="Proteomes" id="UP000267469"/>
    </source>
</evidence>
<sequence length="73" mass="8910">MANSGHNAKIYFLPEPKLYLSPAKSLKHIPQKMCKNLTDRFHLRHLHRFRHSPETYYSYIIIRPQQYHYLEEL</sequence>
<comment type="caution">
    <text evidence="1">The sequence shown here is derived from an EMBL/GenBank/DDBJ whole genome shotgun (WGS) entry which is preliminary data.</text>
</comment>
<organism evidence="1 2">
    <name type="scientific">Sinomicrobium pectinilyticum</name>
    <dbReference type="NCBI Taxonomy" id="1084421"/>
    <lineage>
        <taxon>Bacteria</taxon>
        <taxon>Pseudomonadati</taxon>
        <taxon>Bacteroidota</taxon>
        <taxon>Flavobacteriia</taxon>
        <taxon>Flavobacteriales</taxon>
        <taxon>Flavobacteriaceae</taxon>
        <taxon>Sinomicrobium</taxon>
    </lineage>
</organism>
<dbReference type="EMBL" id="RJTM01000156">
    <property type="protein sequence ID" value="RNL77898.1"/>
    <property type="molecule type" value="Genomic_DNA"/>
</dbReference>